<feature type="region of interest" description="Disordered" evidence="1">
    <location>
        <begin position="250"/>
        <end position="298"/>
    </location>
</feature>
<proteinExistence type="predicted"/>
<evidence type="ECO:0000313" key="3">
    <source>
        <dbReference type="EMBL" id="KAL1587466.1"/>
    </source>
</evidence>
<dbReference type="EMBL" id="JAAQHG020000010">
    <property type="protein sequence ID" value="KAL1587466.1"/>
    <property type="molecule type" value="Genomic_DNA"/>
</dbReference>
<dbReference type="AlphaFoldDB" id="A0AB34KVA5"/>
<organism evidence="3 4">
    <name type="scientific">Cladosporium halotolerans</name>
    <dbReference type="NCBI Taxonomy" id="1052096"/>
    <lineage>
        <taxon>Eukaryota</taxon>
        <taxon>Fungi</taxon>
        <taxon>Dikarya</taxon>
        <taxon>Ascomycota</taxon>
        <taxon>Pezizomycotina</taxon>
        <taxon>Dothideomycetes</taxon>
        <taxon>Dothideomycetidae</taxon>
        <taxon>Cladosporiales</taxon>
        <taxon>Cladosporiaceae</taxon>
        <taxon>Cladosporium</taxon>
    </lineage>
</organism>
<comment type="caution">
    <text evidence="3">The sequence shown here is derived from an EMBL/GenBank/DDBJ whole genome shotgun (WGS) entry which is preliminary data.</text>
</comment>
<feature type="compositionally biased region" description="Polar residues" evidence="1">
    <location>
        <begin position="277"/>
        <end position="287"/>
    </location>
</feature>
<evidence type="ECO:0000313" key="4">
    <source>
        <dbReference type="Proteomes" id="UP000803884"/>
    </source>
</evidence>
<feature type="signal peptide" evidence="2">
    <location>
        <begin position="1"/>
        <end position="19"/>
    </location>
</feature>
<sequence length="405" mass="43525">MLCQILSAFVGIFVGVSSAAVLGNQVSRNDATQIVRRQMDPNSVCTTYGVDFEDGGSYFIDTNSNASFTFVSKFEGCNNDTASLQLVNQDTSDQYDCGEVPTVPNNASQTARCQIRKDQLVSGKYLIIAIGNNGNGQPFASQRQFTIEVGAQKTTTFRPTATITTTPVVTKTSISYFNTTVTAPNNLTTTEPGQTQTTRITPGEVYITTTQTIAQTYHRSNDSTSTTTITVTPTCRLPTHSQRPYSMHRYRPKSREQPWISSVHNPGGPGRIVISKRSAQPGPSSVHNPGGPGRIVISKRSPDSRITTVTASGNDTVTVTARASTQTTVVATTNTIPITAPPKTVNGNNITQTVTEPAPTKMITEFVYSQKYVLEALGVVCTSTVTSTPAAEATECQRKGGHLEF</sequence>
<evidence type="ECO:0000256" key="1">
    <source>
        <dbReference type="SAM" id="MobiDB-lite"/>
    </source>
</evidence>
<feature type="chain" id="PRO_5044240687" evidence="2">
    <location>
        <begin position="20"/>
        <end position="405"/>
    </location>
</feature>
<gene>
    <name evidence="3" type="ORF">WHR41_03866</name>
</gene>
<dbReference type="Proteomes" id="UP000803884">
    <property type="component" value="Unassembled WGS sequence"/>
</dbReference>
<name>A0AB34KVA5_9PEZI</name>
<keyword evidence="2" id="KW-0732">Signal</keyword>
<accession>A0AB34KVA5</accession>
<reference evidence="3 4" key="1">
    <citation type="journal article" date="2020" name="Microbiol. Resour. Announc.">
        <title>Draft Genome Sequence of a Cladosporium Species Isolated from the Mesophotic Ascidian Didemnum maculosum.</title>
        <authorList>
            <person name="Gioti A."/>
            <person name="Siaperas R."/>
            <person name="Nikolaivits E."/>
            <person name="Le Goff G."/>
            <person name="Ouazzani J."/>
            <person name="Kotoulas G."/>
            <person name="Topakas E."/>
        </authorList>
    </citation>
    <scope>NUCLEOTIDE SEQUENCE [LARGE SCALE GENOMIC DNA]</scope>
    <source>
        <strain evidence="3 4">TM138-S3</strain>
    </source>
</reference>
<dbReference type="GeneID" id="96005310"/>
<keyword evidence="4" id="KW-1185">Reference proteome</keyword>
<evidence type="ECO:0000256" key="2">
    <source>
        <dbReference type="SAM" id="SignalP"/>
    </source>
</evidence>
<dbReference type="RefSeq" id="XP_069230571.1">
    <property type="nucleotide sequence ID" value="XM_069372472.1"/>
</dbReference>
<protein>
    <submittedName>
        <fullName evidence="3">Uncharacterized protein</fullName>
    </submittedName>
</protein>